<dbReference type="EMBL" id="CM055098">
    <property type="protein sequence ID" value="KAJ7548428.1"/>
    <property type="molecule type" value="Genomic_DNA"/>
</dbReference>
<accession>A0ACC2D2D8</accession>
<evidence type="ECO:0000313" key="2">
    <source>
        <dbReference type="Proteomes" id="UP001162992"/>
    </source>
</evidence>
<dbReference type="Proteomes" id="UP001162992">
    <property type="component" value="Chromosome 7"/>
</dbReference>
<evidence type="ECO:0000313" key="1">
    <source>
        <dbReference type="EMBL" id="KAJ7548428.1"/>
    </source>
</evidence>
<gene>
    <name evidence="1" type="ORF">O6H91_07G011800</name>
</gene>
<proteinExistence type="predicted"/>
<organism evidence="1 2">
    <name type="scientific">Diphasiastrum complanatum</name>
    <name type="common">Issler's clubmoss</name>
    <name type="synonym">Lycopodium complanatum</name>
    <dbReference type="NCBI Taxonomy" id="34168"/>
    <lineage>
        <taxon>Eukaryota</taxon>
        <taxon>Viridiplantae</taxon>
        <taxon>Streptophyta</taxon>
        <taxon>Embryophyta</taxon>
        <taxon>Tracheophyta</taxon>
        <taxon>Lycopodiopsida</taxon>
        <taxon>Lycopodiales</taxon>
        <taxon>Lycopodiaceae</taxon>
        <taxon>Lycopodioideae</taxon>
        <taxon>Diphasiastrum</taxon>
    </lineage>
</organism>
<protein>
    <submittedName>
        <fullName evidence="1">Uncharacterized protein</fullName>
    </submittedName>
</protein>
<keyword evidence="2" id="KW-1185">Reference proteome</keyword>
<sequence>MDDAYYTFEIVNVPRGKEKLRQISLYNYMGSNGIDVHTSVPVYLNIYDLTPLNGYMYWLGLGVFHSGIEAHGVEYGFGAHDYPTSGVFEVEPRNCPGFNFRRSILLGTTSLSASKFREFIENLAAKYHGDSYHLIVKNCNHFTNDVSIRLTGNGIPSWVNRLARIGLCSFASCIFCYRLRVKYQSSIVKL</sequence>
<name>A0ACC2D2D8_DIPCM</name>
<reference evidence="2" key="1">
    <citation type="journal article" date="2024" name="Proc. Natl. Acad. Sci. U.S.A.">
        <title>Extraordinary preservation of gene collinearity over three hundred million years revealed in homosporous lycophytes.</title>
        <authorList>
            <person name="Li C."/>
            <person name="Wickell D."/>
            <person name="Kuo L.Y."/>
            <person name="Chen X."/>
            <person name="Nie B."/>
            <person name="Liao X."/>
            <person name="Peng D."/>
            <person name="Ji J."/>
            <person name="Jenkins J."/>
            <person name="Williams M."/>
            <person name="Shu S."/>
            <person name="Plott C."/>
            <person name="Barry K."/>
            <person name="Rajasekar S."/>
            <person name="Grimwood J."/>
            <person name="Han X."/>
            <person name="Sun S."/>
            <person name="Hou Z."/>
            <person name="He W."/>
            <person name="Dai G."/>
            <person name="Sun C."/>
            <person name="Schmutz J."/>
            <person name="Leebens-Mack J.H."/>
            <person name="Li F.W."/>
            <person name="Wang L."/>
        </authorList>
    </citation>
    <scope>NUCLEOTIDE SEQUENCE [LARGE SCALE GENOMIC DNA]</scope>
    <source>
        <strain evidence="2">cv. PW_Plant_1</strain>
    </source>
</reference>
<comment type="caution">
    <text evidence="1">The sequence shown here is derived from an EMBL/GenBank/DDBJ whole genome shotgun (WGS) entry which is preliminary data.</text>
</comment>